<reference evidence="2 3" key="1">
    <citation type="submission" date="2023-11" db="EMBL/GenBank/DDBJ databases">
        <title>An acidophilic fungus is an integral part of prey digestion in a carnivorous sundew plant.</title>
        <authorList>
            <person name="Tsai I.J."/>
        </authorList>
    </citation>
    <scope>NUCLEOTIDE SEQUENCE [LARGE SCALE GENOMIC DNA]</scope>
    <source>
        <strain evidence="2">169a</strain>
    </source>
</reference>
<evidence type="ECO:0000313" key="3">
    <source>
        <dbReference type="Proteomes" id="UP001303373"/>
    </source>
</evidence>
<name>A0AAQ3M9Y5_9PEZI</name>
<dbReference type="AlphaFoldDB" id="A0AAQ3M9Y5"/>
<dbReference type="Proteomes" id="UP001303373">
    <property type="component" value="Chromosome 13"/>
</dbReference>
<feature type="region of interest" description="Disordered" evidence="1">
    <location>
        <begin position="17"/>
        <end position="114"/>
    </location>
</feature>
<feature type="compositionally biased region" description="Acidic residues" evidence="1">
    <location>
        <begin position="154"/>
        <end position="187"/>
    </location>
</feature>
<protein>
    <submittedName>
        <fullName evidence="2">Uncharacterized protein</fullName>
    </submittedName>
</protein>
<accession>A0AAQ3M9Y5</accession>
<evidence type="ECO:0000256" key="1">
    <source>
        <dbReference type="SAM" id="MobiDB-lite"/>
    </source>
</evidence>
<keyword evidence="3" id="KW-1185">Reference proteome</keyword>
<sequence length="520" mass="58510">MAFISRWSQSLWTYVSPHKSEHARQPTAEIASQRNKAPLTKRRHSQLLRNSRSISPKEPLHDWSLDSPADSTTPAGGNKKKRNRSCTSATTASGHRRKARKLYHDQADSPDVDIDENISMDIEGANSDDDDNFSSEMSNILVTGTPIKQHDDDHALEDDDDDVDEESECRDTGDEIEIGQDQSEGEGVELENDEIKIEDNEDTYNADDFDSTLPEIDESFVVDEDEYASHIPSHTRKRKIDLPDLPPDITTKEELHADGWKGDHITLVHKIMYRGHEPILPDYFKAYFRNVPDTLFADDDSGFLAAMPGNSRMWSVKALNKLLELGPRIREAVARENYPPEKCTERKLMEYTKWASRNSGLDVKRIIPIIATVYAQKNSSPETMQHEAIRKLRKLAARYTEALHVETSIEVSPSSTNTTKLATEIPTLYAIIASHTIIALIAYRVELDTGFLDPAHEQEGNDGTKVVAYFDMSNKNHDVWNCYALAILIVHARNVQLRIANETGVGVKSVGDDESDDPDA</sequence>
<organism evidence="2 3">
    <name type="scientific">Acrodontium crateriforme</name>
    <dbReference type="NCBI Taxonomy" id="150365"/>
    <lineage>
        <taxon>Eukaryota</taxon>
        <taxon>Fungi</taxon>
        <taxon>Dikarya</taxon>
        <taxon>Ascomycota</taxon>
        <taxon>Pezizomycotina</taxon>
        <taxon>Dothideomycetes</taxon>
        <taxon>Dothideomycetidae</taxon>
        <taxon>Mycosphaerellales</taxon>
        <taxon>Teratosphaeriaceae</taxon>
        <taxon>Acrodontium</taxon>
    </lineage>
</organism>
<evidence type="ECO:0000313" key="2">
    <source>
        <dbReference type="EMBL" id="WPH04414.1"/>
    </source>
</evidence>
<gene>
    <name evidence="2" type="ORF">R9X50_00730500</name>
</gene>
<dbReference type="EMBL" id="CP138592">
    <property type="protein sequence ID" value="WPH04414.1"/>
    <property type="molecule type" value="Genomic_DNA"/>
</dbReference>
<feature type="region of interest" description="Disordered" evidence="1">
    <location>
        <begin position="144"/>
        <end position="187"/>
    </location>
</feature>
<proteinExistence type="predicted"/>